<evidence type="ECO:0000313" key="1">
    <source>
        <dbReference type="EMBL" id="KXA40346.1"/>
    </source>
</evidence>
<comment type="caution">
    <text evidence="1">The sequence shown here is derived from an EMBL/GenBank/DDBJ whole genome shotgun (WGS) entry which is preliminary data.</text>
</comment>
<dbReference type="eggNOG" id="COG0470">
    <property type="taxonomic scope" value="Bacteria"/>
</dbReference>
<organism evidence="1 2">
    <name type="scientific">Prevotella corporis</name>
    <dbReference type="NCBI Taxonomy" id="28128"/>
    <lineage>
        <taxon>Bacteria</taxon>
        <taxon>Pseudomonadati</taxon>
        <taxon>Bacteroidota</taxon>
        <taxon>Bacteroidia</taxon>
        <taxon>Bacteroidales</taxon>
        <taxon>Prevotellaceae</taxon>
        <taxon>Prevotella</taxon>
    </lineage>
</organism>
<dbReference type="InterPro" id="IPR027417">
    <property type="entry name" value="P-loop_NTPase"/>
</dbReference>
<dbReference type="PANTHER" id="PTHR11669">
    <property type="entry name" value="REPLICATION FACTOR C / DNA POLYMERASE III GAMMA-TAU SUBUNIT"/>
    <property type="match status" value="1"/>
</dbReference>
<dbReference type="Pfam" id="PF13177">
    <property type="entry name" value="DNA_pol3_delta2"/>
    <property type="match status" value="1"/>
</dbReference>
<dbReference type="GO" id="GO:0006261">
    <property type="term" value="P:DNA-templated DNA replication"/>
    <property type="evidence" value="ECO:0007669"/>
    <property type="project" value="TreeGrafter"/>
</dbReference>
<dbReference type="PANTHER" id="PTHR11669:SF8">
    <property type="entry name" value="DNA POLYMERASE III SUBUNIT DELTA"/>
    <property type="match status" value="1"/>
</dbReference>
<name>A0A133QBS5_9BACT</name>
<dbReference type="AlphaFoldDB" id="A0A133QBS5"/>
<accession>A0A133QBS5</accession>
<gene>
    <name evidence="1" type="ORF">HMPREF3226_01074</name>
</gene>
<reference evidence="2" key="1">
    <citation type="submission" date="2016-01" db="EMBL/GenBank/DDBJ databases">
        <authorList>
            <person name="Mitreva M."/>
            <person name="Pepin K.H."/>
            <person name="Mihindukulasuriya K.A."/>
            <person name="Fulton R."/>
            <person name="Fronick C."/>
            <person name="O'Laughlin M."/>
            <person name="Miner T."/>
            <person name="Herter B."/>
            <person name="Rosa B.A."/>
            <person name="Cordes M."/>
            <person name="Tomlinson C."/>
            <person name="Wollam A."/>
            <person name="Palsikar V.B."/>
            <person name="Mardis E.R."/>
            <person name="Wilson R.K."/>
        </authorList>
    </citation>
    <scope>NUCLEOTIDE SEQUENCE [LARGE SCALE GENOMIC DNA]</scope>
    <source>
        <strain evidence="2">MJR7716</strain>
    </source>
</reference>
<sequence>MEINFADVIGQEEVKQRLTQLVQGNRVPHALLFCGPQGCGKMALAMAFARNLLISSSVSPENSETMLRNWEHPDLHFTYPTIKLPGMSSEHQPVSSEFAKEWHEMVTTDTYFTVKQWMSQMGATTQQAIITGAESDELSKQLALKSSQGGYKVSIIWLPERMNLTSANKLLKLLEEPSQGTIFLMVSEEPEKLLETIISRTQRIDVKRIDDDSIERALMERRGLDAETAHRVARIAHGSWLKALESLSSENERNEFLTHFQSLMRLCYQRNVKELKQWSETVAAFGREKERRLLVYFQQQVRENFMHNFGNPELIYMTVEEENFAKNFSRFINETNVIEINELFGRCHRDIGQNANAKLVFYDMALKMIVLLLRQ</sequence>
<protein>
    <recommendedName>
        <fullName evidence="3">DNA polymerase III, delta' subunit</fullName>
    </recommendedName>
</protein>
<evidence type="ECO:0000313" key="2">
    <source>
        <dbReference type="Proteomes" id="UP000070533"/>
    </source>
</evidence>
<evidence type="ECO:0008006" key="3">
    <source>
        <dbReference type="Google" id="ProtNLM"/>
    </source>
</evidence>
<dbReference type="InterPro" id="IPR050238">
    <property type="entry name" value="DNA_Rep/Repair_Clamp_Loader"/>
</dbReference>
<dbReference type="PATRIC" id="fig|28128.5.peg.1087"/>
<dbReference type="EMBL" id="LRQG01000076">
    <property type="protein sequence ID" value="KXA40346.1"/>
    <property type="molecule type" value="Genomic_DNA"/>
</dbReference>
<proteinExistence type="predicted"/>
<dbReference type="Gene3D" id="3.40.50.300">
    <property type="entry name" value="P-loop containing nucleotide triphosphate hydrolases"/>
    <property type="match status" value="1"/>
</dbReference>
<dbReference type="STRING" id="28128.HMPREF3226_01074"/>
<dbReference type="Proteomes" id="UP000070533">
    <property type="component" value="Unassembled WGS sequence"/>
</dbReference>
<dbReference type="SUPFAM" id="SSF52540">
    <property type="entry name" value="P-loop containing nucleoside triphosphate hydrolases"/>
    <property type="match status" value="1"/>
</dbReference>
<keyword evidence="2" id="KW-1185">Reference proteome</keyword>